<keyword evidence="4" id="KW-0862">Zinc</keyword>
<keyword evidence="3" id="KW-0863">Zinc-finger</keyword>
<dbReference type="OrthoDB" id="1873329at2759"/>
<comment type="caution">
    <text evidence="6">The sequence shown here is derived from an EMBL/GenBank/DDBJ whole genome shotgun (WGS) entry which is preliminary data.</text>
</comment>
<evidence type="ECO:0000256" key="1">
    <source>
        <dbReference type="ARBA" id="ARBA00004123"/>
    </source>
</evidence>
<evidence type="ECO:0000256" key="5">
    <source>
        <dbReference type="ARBA" id="ARBA00023242"/>
    </source>
</evidence>
<keyword evidence="7" id="KW-1185">Reference proteome</keyword>
<dbReference type="GO" id="GO:0008270">
    <property type="term" value="F:zinc ion binding"/>
    <property type="evidence" value="ECO:0007669"/>
    <property type="project" value="UniProtKB-KW"/>
</dbReference>
<dbReference type="AlphaFoldDB" id="A0A371GJV2"/>
<keyword evidence="2" id="KW-0479">Metal-binding</keyword>
<proteinExistence type="predicted"/>
<protein>
    <submittedName>
        <fullName evidence="6">Zinc finger BED domain-containing protein RICESLEEPER 2</fullName>
    </submittedName>
</protein>
<feature type="non-terminal residue" evidence="6">
    <location>
        <position position="1"/>
    </location>
</feature>
<dbReference type="Proteomes" id="UP000257109">
    <property type="component" value="Unassembled WGS sequence"/>
</dbReference>
<dbReference type="PANTHER" id="PTHR46481:SF10">
    <property type="entry name" value="ZINC FINGER BED DOMAIN-CONTAINING PROTEIN 39"/>
    <property type="match status" value="1"/>
</dbReference>
<gene>
    <name evidence="6" type="ORF">CR513_27270</name>
</gene>
<organism evidence="6 7">
    <name type="scientific">Mucuna pruriens</name>
    <name type="common">Velvet bean</name>
    <name type="synonym">Dolichos pruriens</name>
    <dbReference type="NCBI Taxonomy" id="157652"/>
    <lineage>
        <taxon>Eukaryota</taxon>
        <taxon>Viridiplantae</taxon>
        <taxon>Streptophyta</taxon>
        <taxon>Embryophyta</taxon>
        <taxon>Tracheophyta</taxon>
        <taxon>Spermatophyta</taxon>
        <taxon>Magnoliopsida</taxon>
        <taxon>eudicotyledons</taxon>
        <taxon>Gunneridae</taxon>
        <taxon>Pentapetalae</taxon>
        <taxon>rosids</taxon>
        <taxon>fabids</taxon>
        <taxon>Fabales</taxon>
        <taxon>Fabaceae</taxon>
        <taxon>Papilionoideae</taxon>
        <taxon>50 kb inversion clade</taxon>
        <taxon>NPAAA clade</taxon>
        <taxon>indigoferoid/millettioid clade</taxon>
        <taxon>Phaseoleae</taxon>
        <taxon>Mucuna</taxon>
    </lineage>
</organism>
<evidence type="ECO:0000256" key="3">
    <source>
        <dbReference type="ARBA" id="ARBA00022771"/>
    </source>
</evidence>
<accession>A0A371GJV2</accession>
<evidence type="ECO:0000256" key="4">
    <source>
        <dbReference type="ARBA" id="ARBA00022833"/>
    </source>
</evidence>
<dbReference type="EMBL" id="QJKJ01005275">
    <property type="protein sequence ID" value="RDX90828.1"/>
    <property type="molecule type" value="Genomic_DNA"/>
</dbReference>
<dbReference type="PANTHER" id="PTHR46481">
    <property type="entry name" value="ZINC FINGER BED DOMAIN-CONTAINING PROTEIN 4"/>
    <property type="match status" value="1"/>
</dbReference>
<evidence type="ECO:0000256" key="2">
    <source>
        <dbReference type="ARBA" id="ARBA00022723"/>
    </source>
</evidence>
<name>A0A371GJV2_MUCPR</name>
<evidence type="ECO:0000313" key="7">
    <source>
        <dbReference type="Proteomes" id="UP000257109"/>
    </source>
</evidence>
<dbReference type="GO" id="GO:0005634">
    <property type="term" value="C:nucleus"/>
    <property type="evidence" value="ECO:0007669"/>
    <property type="project" value="UniProtKB-SubCell"/>
</dbReference>
<reference evidence="6" key="1">
    <citation type="submission" date="2018-05" db="EMBL/GenBank/DDBJ databases">
        <title>Draft genome of Mucuna pruriens seed.</title>
        <authorList>
            <person name="Nnadi N.E."/>
            <person name="Vos R."/>
            <person name="Hasami M.H."/>
            <person name="Devisetty U.K."/>
            <person name="Aguiy J.C."/>
        </authorList>
    </citation>
    <scope>NUCLEOTIDE SEQUENCE [LARGE SCALE GENOMIC DNA]</scope>
    <source>
        <strain evidence="6">JCA_2017</strain>
    </source>
</reference>
<keyword evidence="5" id="KW-0539">Nucleus</keyword>
<sequence length="102" mass="11614">MQQEYVANGTKIGTSTLLCHMNSAHVLNLIVQEDLKVASGALHKIRESIKYVRASKARMIAFRECVLQVRSIDTKALCRNCSRDGMAKNRKKKFEFLSKKEK</sequence>
<evidence type="ECO:0000313" key="6">
    <source>
        <dbReference type="EMBL" id="RDX90828.1"/>
    </source>
</evidence>
<comment type="subcellular location">
    <subcellularLocation>
        <location evidence="1">Nucleus</location>
    </subcellularLocation>
</comment>
<dbReference type="InterPro" id="IPR052035">
    <property type="entry name" value="ZnF_BED_domain_contain"/>
</dbReference>